<dbReference type="Proteomes" id="UP000243799">
    <property type="component" value="Unassembled WGS sequence"/>
</dbReference>
<dbReference type="PROSITE" id="PS51257">
    <property type="entry name" value="PROKAR_LIPOPROTEIN"/>
    <property type="match status" value="1"/>
</dbReference>
<name>A0A1I1CRW4_9PSEU</name>
<gene>
    <name evidence="2" type="ORF">SAMN05216266_1484</name>
</gene>
<dbReference type="AlphaFoldDB" id="A0A1I1CRW4"/>
<feature type="signal peptide" evidence="1">
    <location>
        <begin position="1"/>
        <end position="26"/>
    </location>
</feature>
<sequence>MPFRVLPDVRVLICAVAAGALTLTSAACGPETSTPAPQQPSTALAADPEAVVWADQVCQAIQGQAGKLSTLPALDSAEPRRLKQGMITYLDTLSEAFGDLVARIEATGPPPVANGEALLSRTTTTLRDTKESIETARGTANEASTEDPAAFQATMTAVGEDMGELHRMEDPTGDLKADPALGKAFAEAATCKQIEGA</sequence>
<protein>
    <recommendedName>
        <fullName evidence="4">Small secreted protein</fullName>
    </recommendedName>
</protein>
<organism evidence="2 3">
    <name type="scientific">Amycolatopsis marina</name>
    <dbReference type="NCBI Taxonomy" id="490629"/>
    <lineage>
        <taxon>Bacteria</taxon>
        <taxon>Bacillati</taxon>
        <taxon>Actinomycetota</taxon>
        <taxon>Actinomycetes</taxon>
        <taxon>Pseudonocardiales</taxon>
        <taxon>Pseudonocardiaceae</taxon>
        <taxon>Amycolatopsis</taxon>
    </lineage>
</organism>
<accession>A0A1I1CRW4</accession>
<evidence type="ECO:0000313" key="2">
    <source>
        <dbReference type="EMBL" id="SFB64806.1"/>
    </source>
</evidence>
<proteinExistence type="predicted"/>
<keyword evidence="1" id="KW-0732">Signal</keyword>
<evidence type="ECO:0000313" key="3">
    <source>
        <dbReference type="Proteomes" id="UP000243799"/>
    </source>
</evidence>
<feature type="chain" id="PRO_5017314044" description="Small secreted protein" evidence="1">
    <location>
        <begin position="27"/>
        <end position="197"/>
    </location>
</feature>
<dbReference type="EMBL" id="FOKG01000048">
    <property type="protein sequence ID" value="SFB64806.1"/>
    <property type="molecule type" value="Genomic_DNA"/>
</dbReference>
<dbReference type="OrthoDB" id="4202326at2"/>
<evidence type="ECO:0000256" key="1">
    <source>
        <dbReference type="SAM" id="SignalP"/>
    </source>
</evidence>
<reference evidence="3" key="1">
    <citation type="submission" date="2016-10" db="EMBL/GenBank/DDBJ databases">
        <authorList>
            <person name="Varghese N."/>
            <person name="Submissions S."/>
        </authorList>
    </citation>
    <scope>NUCLEOTIDE SEQUENCE [LARGE SCALE GENOMIC DNA]</scope>
    <source>
        <strain evidence="3">CGMCC 4.3568</strain>
    </source>
</reference>
<dbReference type="RefSeq" id="WP_091680064.1">
    <property type="nucleotide sequence ID" value="NZ_FOKG01000048.1"/>
</dbReference>
<keyword evidence="3" id="KW-1185">Reference proteome</keyword>
<evidence type="ECO:0008006" key="4">
    <source>
        <dbReference type="Google" id="ProtNLM"/>
    </source>
</evidence>